<protein>
    <submittedName>
        <fullName evidence="1">Uncharacterized protein</fullName>
    </submittedName>
</protein>
<accession>A0A7R9KFG9</accession>
<dbReference type="AlphaFoldDB" id="A0A7R9KFG9"/>
<reference evidence="1" key="1">
    <citation type="submission" date="2020-11" db="EMBL/GenBank/DDBJ databases">
        <authorList>
            <person name="Tran Van P."/>
        </authorList>
    </citation>
    <scope>NUCLEOTIDE SEQUENCE</scope>
</reference>
<proteinExistence type="predicted"/>
<sequence>MDQNWHKSDVRHKLSAVIIDGNTISIANKSKTIDFRLAIRQVCDNGLITSPIPIRNGSNDNVFVALFDDTDTDFGFDVNNRSDTKNVKLFITYGKMYSLIVRQSIQNVVKVLEDCGRYLRFLTPNRPIGQSLADLYPSGDVNNNCEIRVICSRMKFALQVDTNHDSAVVTTPEEVEDVKSSPERQVFIKEEDEKKVLTKEEKKEFIKSEAKVNIKDETKVDIKEEKKVLIKECKEEDNEKVSKEENKVFNVSSVGQEVGKRGAIGFGVKSNQTFNKYHGFIADEDYYMEPFFIEFRLKNN</sequence>
<evidence type="ECO:0000313" key="1">
    <source>
        <dbReference type="EMBL" id="CAD7621184.1"/>
    </source>
</evidence>
<dbReference type="EMBL" id="CAJPIZ010000507">
    <property type="protein sequence ID" value="CAG2101614.1"/>
    <property type="molecule type" value="Genomic_DNA"/>
</dbReference>
<gene>
    <name evidence="1" type="ORF">OSB1V03_LOCUS1658</name>
</gene>
<keyword evidence="2" id="KW-1185">Reference proteome</keyword>
<name>A0A7R9KFG9_9ACAR</name>
<dbReference type="Proteomes" id="UP000759131">
    <property type="component" value="Unassembled WGS sequence"/>
</dbReference>
<organism evidence="1">
    <name type="scientific">Medioppia subpectinata</name>
    <dbReference type="NCBI Taxonomy" id="1979941"/>
    <lineage>
        <taxon>Eukaryota</taxon>
        <taxon>Metazoa</taxon>
        <taxon>Ecdysozoa</taxon>
        <taxon>Arthropoda</taxon>
        <taxon>Chelicerata</taxon>
        <taxon>Arachnida</taxon>
        <taxon>Acari</taxon>
        <taxon>Acariformes</taxon>
        <taxon>Sarcoptiformes</taxon>
        <taxon>Oribatida</taxon>
        <taxon>Brachypylina</taxon>
        <taxon>Oppioidea</taxon>
        <taxon>Oppiidae</taxon>
        <taxon>Medioppia</taxon>
    </lineage>
</organism>
<evidence type="ECO:0000313" key="2">
    <source>
        <dbReference type="Proteomes" id="UP000759131"/>
    </source>
</evidence>
<dbReference type="EMBL" id="OC855082">
    <property type="protein sequence ID" value="CAD7621184.1"/>
    <property type="molecule type" value="Genomic_DNA"/>
</dbReference>